<organism evidence="2 3">
    <name type="scientific">Nitrosotalea sinensis</name>
    <dbReference type="NCBI Taxonomy" id="1499975"/>
    <lineage>
        <taxon>Archaea</taxon>
        <taxon>Nitrososphaerota</taxon>
        <taxon>Nitrososphaeria</taxon>
        <taxon>Nitrosotaleales</taxon>
        <taxon>Nitrosotaleaceae</taxon>
        <taxon>Nitrosotalea</taxon>
    </lineage>
</organism>
<keyword evidence="3" id="KW-1185">Reference proteome</keyword>
<gene>
    <name evidence="2" type="ORF">NSIN_30241</name>
</gene>
<keyword evidence="1" id="KW-1133">Transmembrane helix</keyword>
<name>A0A2H1EI71_9ARCH</name>
<protein>
    <submittedName>
        <fullName evidence="2">Uncharacterized protein</fullName>
    </submittedName>
</protein>
<dbReference type="AlphaFoldDB" id="A0A2H1EI71"/>
<keyword evidence="1" id="KW-0472">Membrane</keyword>
<evidence type="ECO:0000313" key="3">
    <source>
        <dbReference type="Proteomes" id="UP000232412"/>
    </source>
</evidence>
<dbReference type="PROSITE" id="PS51257">
    <property type="entry name" value="PROKAR_LIPOPROTEIN"/>
    <property type="match status" value="1"/>
</dbReference>
<evidence type="ECO:0000313" key="2">
    <source>
        <dbReference type="EMBL" id="SHO46712.1"/>
    </source>
</evidence>
<proteinExistence type="predicted"/>
<sequence length="82" mass="9566">MRLFYAWHNPETKRYVPYYSIVLIACVTVVVLTMFQVIHQTPLQNAATFFEGFFSLFMLVRNEKVGNAFLTHMASIRLASKF</sequence>
<dbReference type="Proteomes" id="UP000232412">
    <property type="component" value="Unassembled WGS sequence"/>
</dbReference>
<dbReference type="RefSeq" id="WP_101010482.1">
    <property type="nucleotide sequence ID" value="NZ_FRFC01000004.1"/>
</dbReference>
<keyword evidence="1" id="KW-0812">Transmembrane</keyword>
<dbReference type="OrthoDB" id="381251at2157"/>
<reference evidence="3" key="1">
    <citation type="submission" date="2016-12" db="EMBL/GenBank/DDBJ databases">
        <authorList>
            <person name="Herbold C."/>
        </authorList>
    </citation>
    <scope>NUCLEOTIDE SEQUENCE [LARGE SCALE GENOMIC DNA]</scope>
</reference>
<evidence type="ECO:0000256" key="1">
    <source>
        <dbReference type="SAM" id="Phobius"/>
    </source>
</evidence>
<feature type="transmembrane region" description="Helical" evidence="1">
    <location>
        <begin position="16"/>
        <end position="37"/>
    </location>
</feature>
<accession>A0A2H1EI71</accession>
<dbReference type="EMBL" id="FRFC01000004">
    <property type="protein sequence ID" value="SHO46712.1"/>
    <property type="molecule type" value="Genomic_DNA"/>
</dbReference>